<dbReference type="Proteomes" id="UP000002574">
    <property type="component" value="Chromosome"/>
</dbReference>
<dbReference type="PATRIC" id="fig|608538.5.peg.1797"/>
<gene>
    <name evidence="7" type="primary">arsB</name>
    <name evidence="7" type="ordered locus">HTH_1781</name>
</gene>
<evidence type="ECO:0000256" key="1">
    <source>
        <dbReference type="ARBA" id="ARBA00004651"/>
    </source>
</evidence>
<keyword evidence="6" id="KW-0059">Arsenical resistance</keyword>
<evidence type="ECO:0000256" key="5">
    <source>
        <dbReference type="ARBA" id="ARBA00023136"/>
    </source>
</evidence>
<dbReference type="CDD" id="cd01118">
    <property type="entry name" value="ArsB_permease"/>
    <property type="match status" value="1"/>
</dbReference>
<feature type="transmembrane region" description="Helical" evidence="6">
    <location>
        <begin position="50"/>
        <end position="72"/>
    </location>
</feature>
<comment type="subcellular location">
    <subcellularLocation>
        <location evidence="1 6">Cell membrane</location>
        <topology evidence="1 6">Multi-pass membrane protein</topology>
    </subcellularLocation>
</comment>
<feature type="transmembrane region" description="Helical" evidence="6">
    <location>
        <begin position="25"/>
        <end position="43"/>
    </location>
</feature>
<dbReference type="EMBL" id="AP011112">
    <property type="protein sequence ID" value="BAI70225.1"/>
    <property type="molecule type" value="Genomic_DNA"/>
</dbReference>
<evidence type="ECO:0000256" key="6">
    <source>
        <dbReference type="RuleBase" id="RU004993"/>
    </source>
</evidence>
<protein>
    <recommendedName>
        <fullName evidence="6">Arsenical pump membrane protein</fullName>
    </recommendedName>
</protein>
<dbReference type="eggNOG" id="COG1055">
    <property type="taxonomic scope" value="Bacteria"/>
</dbReference>
<evidence type="ECO:0000256" key="2">
    <source>
        <dbReference type="ARBA" id="ARBA00022475"/>
    </source>
</evidence>
<keyword evidence="4 6" id="KW-1133">Transmembrane helix</keyword>
<dbReference type="RefSeq" id="WP_012964405.1">
    <property type="nucleotide sequence ID" value="NC_013799.1"/>
</dbReference>
<evidence type="ECO:0000313" key="8">
    <source>
        <dbReference type="Proteomes" id="UP000002574"/>
    </source>
</evidence>
<dbReference type="STRING" id="608538.HTH_1781"/>
<feature type="transmembrane region" description="Helical" evidence="6">
    <location>
        <begin position="284"/>
        <end position="303"/>
    </location>
</feature>
<dbReference type="GO" id="GO:0005886">
    <property type="term" value="C:plasma membrane"/>
    <property type="evidence" value="ECO:0007669"/>
    <property type="project" value="UniProtKB-SubCell"/>
</dbReference>
<dbReference type="PRINTS" id="PR00758">
    <property type="entry name" value="ARSENICPUMP"/>
</dbReference>
<accession>D3DK73</accession>
<proteinExistence type="inferred from homology"/>
<keyword evidence="3 6" id="KW-0812">Transmembrane</keyword>
<keyword evidence="6" id="KW-0813">Transport</keyword>
<keyword evidence="2" id="KW-1003">Cell membrane</keyword>
<dbReference type="PANTHER" id="PTHR43302:SF5">
    <property type="entry name" value="TRANSPORTER ARSB-RELATED"/>
    <property type="match status" value="1"/>
</dbReference>
<evidence type="ECO:0000256" key="3">
    <source>
        <dbReference type="ARBA" id="ARBA00022692"/>
    </source>
</evidence>
<dbReference type="KEGG" id="hth:HTH_1781"/>
<evidence type="ECO:0000313" key="7">
    <source>
        <dbReference type="EMBL" id="BAI70225.1"/>
    </source>
</evidence>
<dbReference type="GO" id="GO:0015105">
    <property type="term" value="F:arsenite transmembrane transporter activity"/>
    <property type="evidence" value="ECO:0007669"/>
    <property type="project" value="InterPro"/>
</dbReference>
<comment type="caution">
    <text evidence="6">Lacks conserved residue(s) required for the propagation of feature annotation.</text>
</comment>
<organism evidence="7 8">
    <name type="scientific">Hydrogenobacter thermophilus (strain DSM 6534 / IAM 12695 / TK-6)</name>
    <dbReference type="NCBI Taxonomy" id="608538"/>
    <lineage>
        <taxon>Bacteria</taxon>
        <taxon>Pseudomonadati</taxon>
        <taxon>Aquificota</taxon>
        <taxon>Aquificia</taxon>
        <taxon>Aquificales</taxon>
        <taxon>Aquificaceae</taxon>
        <taxon>Hydrogenobacter</taxon>
    </lineage>
</organism>
<comment type="similarity">
    <text evidence="6">Belongs to the ArsB family.</text>
</comment>
<name>D3DK73_HYDTT</name>
<dbReference type="NCBIfam" id="TIGR00935">
    <property type="entry name" value="2a45"/>
    <property type="match status" value="1"/>
</dbReference>
<dbReference type="AlphaFoldDB" id="D3DK73"/>
<feature type="transmembrane region" description="Helical" evidence="6">
    <location>
        <begin position="178"/>
        <end position="200"/>
    </location>
</feature>
<dbReference type="KEGG" id="hte:Hydth_1763"/>
<feature type="transmembrane region" description="Helical" evidence="6">
    <location>
        <begin position="92"/>
        <end position="125"/>
    </location>
</feature>
<dbReference type="PANTHER" id="PTHR43302">
    <property type="entry name" value="TRANSPORTER ARSB-RELATED"/>
    <property type="match status" value="1"/>
</dbReference>
<feature type="transmembrane region" description="Helical" evidence="6">
    <location>
        <begin position="253"/>
        <end position="272"/>
    </location>
</feature>
<feature type="transmembrane region" description="Helical" evidence="6">
    <location>
        <begin position="323"/>
        <end position="342"/>
    </location>
</feature>
<dbReference type="Pfam" id="PF02040">
    <property type="entry name" value="ArsB"/>
    <property type="match status" value="1"/>
</dbReference>
<reference evidence="7 8" key="1">
    <citation type="journal article" date="2010" name="J. Bacteriol.">
        <title>Complete genome sequence of the thermophilic, obligately chemolithoautotrophic hydrogen-oxidizing bacterium Hydrogenobacter thermophilus TK-6.</title>
        <authorList>
            <person name="Arai H."/>
            <person name="Kanbe H."/>
            <person name="Ishii M."/>
            <person name="Igarashi Y."/>
        </authorList>
    </citation>
    <scope>NUCLEOTIDE SEQUENCE [LARGE SCALE GENOMIC DNA]</scope>
    <source>
        <strain evidence="8">DSM 6534 / IAM 12695 / TK-6 [Tokyo]</strain>
    </source>
</reference>
<dbReference type="NCBIfam" id="NF011980">
    <property type="entry name" value="PRK15445.1"/>
    <property type="match status" value="1"/>
</dbReference>
<feature type="transmembrane region" description="Helical" evidence="6">
    <location>
        <begin position="226"/>
        <end position="247"/>
    </location>
</feature>
<comment type="function">
    <text evidence="6">Involved in arsenical resistance. Thought to form the channel of an arsenite pump.</text>
</comment>
<keyword evidence="8" id="KW-1185">Reference proteome</keyword>
<dbReference type="OrthoDB" id="9774335at2"/>
<feature type="transmembrane region" description="Helical" evidence="6">
    <location>
        <begin position="408"/>
        <end position="434"/>
    </location>
</feature>
<dbReference type="GO" id="GO:0046685">
    <property type="term" value="P:response to arsenic-containing substance"/>
    <property type="evidence" value="ECO:0007669"/>
    <property type="project" value="UniProtKB-KW"/>
</dbReference>
<dbReference type="InterPro" id="IPR000802">
    <property type="entry name" value="Arsenical_pump_ArsB"/>
</dbReference>
<evidence type="ECO:0000256" key="4">
    <source>
        <dbReference type="ARBA" id="ARBA00022989"/>
    </source>
</evidence>
<keyword evidence="5 6" id="KW-0472">Membrane</keyword>
<sequence length="435" mass="48392">MEKFLAVTIFILSLAFVITKPKGIGIGWSAWAGAIACLLLGIVSIGDVLYIASLVWDATLAFVFLVLISIILDKAGFFEWTALKAIGYAKGNGLLLFVFLMLLGAFISAVFANDGAALMLTPIIYSKIRHLKLPQRMVLPYIMGSGFISDSASLPLVISNLTNIITAHFFNMDFWHYALLMFLPNLVSILTSILVLYVYYRKDMIKRYDTDVLEDLPPKYALKDPFIFKVGWFVIIALGIAFLALELYHMAKLPYSAILGAGALILSLASIRHRVVKIEEVIRFTPWSIVFFSVGMYAVVYSLKKVNITNFITHVVSYLYRVGEFYALLGTGLLSAFMSAVMNNLPTVMLVNISIQDAHLPERFTQFLALANLVGTNIGPKLTPIGSLATLLWLHVLEHKGIKITWGYYIKAGFVLTLPVLLAVLLTLCFIYYLV</sequence>